<feature type="region of interest" description="Disordered" evidence="1">
    <location>
        <begin position="1"/>
        <end position="39"/>
    </location>
</feature>
<protein>
    <submittedName>
        <fullName evidence="2">Uncharacterized protein</fullName>
    </submittedName>
</protein>
<accession>A0A6J4VL46</accession>
<evidence type="ECO:0000313" key="2">
    <source>
        <dbReference type="EMBL" id="CAA9582475.1"/>
    </source>
</evidence>
<feature type="non-terminal residue" evidence="2">
    <location>
        <position position="70"/>
    </location>
</feature>
<gene>
    <name evidence="2" type="ORF">AVDCRST_MAG87-3534</name>
</gene>
<dbReference type="EMBL" id="CADCWJ010000774">
    <property type="protein sequence ID" value="CAA9582475.1"/>
    <property type="molecule type" value="Genomic_DNA"/>
</dbReference>
<feature type="non-terminal residue" evidence="2">
    <location>
        <position position="1"/>
    </location>
</feature>
<evidence type="ECO:0000256" key="1">
    <source>
        <dbReference type="SAM" id="MobiDB-lite"/>
    </source>
</evidence>
<organism evidence="2">
    <name type="scientific">uncultured Thermomicrobiales bacterium</name>
    <dbReference type="NCBI Taxonomy" id="1645740"/>
    <lineage>
        <taxon>Bacteria</taxon>
        <taxon>Pseudomonadati</taxon>
        <taxon>Thermomicrobiota</taxon>
        <taxon>Thermomicrobia</taxon>
        <taxon>Thermomicrobiales</taxon>
        <taxon>environmental samples</taxon>
    </lineage>
</organism>
<sequence length="70" mass="7348">ARLVADPAGRVGSLPHRDGDRCPGPGPVPSIDRERPCSPRCRGERGSAAAAGWLGWGARSSGRWRRSDGA</sequence>
<name>A0A6J4VL46_9BACT</name>
<reference evidence="2" key="1">
    <citation type="submission" date="2020-02" db="EMBL/GenBank/DDBJ databases">
        <authorList>
            <person name="Meier V. D."/>
        </authorList>
    </citation>
    <scope>NUCLEOTIDE SEQUENCE</scope>
    <source>
        <strain evidence="2">AVDCRST_MAG87</strain>
    </source>
</reference>
<dbReference type="AlphaFoldDB" id="A0A6J4VL46"/>
<proteinExistence type="predicted"/>